<evidence type="ECO:0008006" key="2">
    <source>
        <dbReference type="Google" id="ProtNLM"/>
    </source>
</evidence>
<dbReference type="AlphaFoldDB" id="A0A383BXZ8"/>
<proteinExistence type="predicted"/>
<name>A0A383BXZ8_9ZZZZ</name>
<dbReference type="EMBL" id="UINC01204361">
    <property type="protein sequence ID" value="SVE25047.1"/>
    <property type="molecule type" value="Genomic_DNA"/>
</dbReference>
<protein>
    <recommendedName>
        <fullName evidence="2">Glucose-6-phosphate isomerase</fullName>
    </recommendedName>
</protein>
<evidence type="ECO:0000313" key="1">
    <source>
        <dbReference type="EMBL" id="SVE25047.1"/>
    </source>
</evidence>
<reference evidence="1" key="1">
    <citation type="submission" date="2018-05" db="EMBL/GenBank/DDBJ databases">
        <authorList>
            <person name="Lanie J.A."/>
            <person name="Ng W.-L."/>
            <person name="Kazmierczak K.M."/>
            <person name="Andrzejewski T.M."/>
            <person name="Davidsen T.M."/>
            <person name="Wayne K.J."/>
            <person name="Tettelin H."/>
            <person name="Glass J.I."/>
            <person name="Rusch D."/>
            <person name="Podicherti R."/>
            <person name="Tsui H.-C.T."/>
            <person name="Winkler M.E."/>
        </authorList>
    </citation>
    <scope>NUCLEOTIDE SEQUENCE</scope>
</reference>
<gene>
    <name evidence="1" type="ORF">METZ01_LOCUS477901</name>
</gene>
<organism evidence="1">
    <name type="scientific">marine metagenome</name>
    <dbReference type="NCBI Taxonomy" id="408172"/>
    <lineage>
        <taxon>unclassified sequences</taxon>
        <taxon>metagenomes</taxon>
        <taxon>ecological metagenomes</taxon>
    </lineage>
</organism>
<sequence length="144" mass="15624">DSGTLPAIRGMSFEDLLNQTPPGGYLAIMAYLHQTHMIDEAIGALRRSILERRRIPTTFGYGPRFLHSTGQLHKGGKPNGAFLQLVSEASEVKPIPGQAYDFEVLVAAQAIGDMEALVSRKLPASRLTLGVDAANQINKLAWLV</sequence>
<accession>A0A383BXZ8</accession>
<feature type="non-terminal residue" evidence="1">
    <location>
        <position position="1"/>
    </location>
</feature>